<feature type="compositionally biased region" description="Polar residues" evidence="5">
    <location>
        <begin position="239"/>
        <end position="249"/>
    </location>
</feature>
<dbReference type="GO" id="GO:0071944">
    <property type="term" value="C:cell periphery"/>
    <property type="evidence" value="ECO:0007669"/>
    <property type="project" value="UniProtKB-ARBA"/>
</dbReference>
<keyword evidence="4 6" id="KW-0472">Membrane</keyword>
<dbReference type="STRING" id="1073089.A0A1L9RD28"/>
<evidence type="ECO:0000256" key="6">
    <source>
        <dbReference type="SAM" id="Phobius"/>
    </source>
</evidence>
<dbReference type="AlphaFoldDB" id="A0A1L9RD28"/>
<keyword evidence="9" id="KW-1185">Reference proteome</keyword>
<feature type="chain" id="PRO_5012295867" description="Mid2 domain-containing protein" evidence="7">
    <location>
        <begin position="35"/>
        <end position="249"/>
    </location>
</feature>
<dbReference type="PANTHER" id="PTHR15549">
    <property type="entry name" value="PAIRED IMMUNOGLOBULIN-LIKE TYPE 2 RECEPTOR"/>
    <property type="match status" value="1"/>
</dbReference>
<feature type="region of interest" description="Disordered" evidence="5">
    <location>
        <begin position="230"/>
        <end position="249"/>
    </location>
</feature>
<evidence type="ECO:0000256" key="3">
    <source>
        <dbReference type="ARBA" id="ARBA00022989"/>
    </source>
</evidence>
<gene>
    <name evidence="8" type="ORF">ASPWEDRAFT_174212</name>
</gene>
<evidence type="ECO:0008006" key="10">
    <source>
        <dbReference type="Google" id="ProtNLM"/>
    </source>
</evidence>
<dbReference type="OrthoDB" id="4157427at2759"/>
<keyword evidence="3 6" id="KW-1133">Transmembrane helix</keyword>
<reference evidence="9" key="1">
    <citation type="journal article" date="2017" name="Genome Biol.">
        <title>Comparative genomics reveals high biological diversity and specific adaptations in the industrially and medically important fungal genus Aspergillus.</title>
        <authorList>
            <person name="de Vries R.P."/>
            <person name="Riley R."/>
            <person name="Wiebenga A."/>
            <person name="Aguilar-Osorio G."/>
            <person name="Amillis S."/>
            <person name="Uchima C.A."/>
            <person name="Anderluh G."/>
            <person name="Asadollahi M."/>
            <person name="Askin M."/>
            <person name="Barry K."/>
            <person name="Battaglia E."/>
            <person name="Bayram O."/>
            <person name="Benocci T."/>
            <person name="Braus-Stromeyer S.A."/>
            <person name="Caldana C."/>
            <person name="Canovas D."/>
            <person name="Cerqueira G.C."/>
            <person name="Chen F."/>
            <person name="Chen W."/>
            <person name="Choi C."/>
            <person name="Clum A."/>
            <person name="Dos Santos R.A."/>
            <person name="Damasio A.R."/>
            <person name="Diallinas G."/>
            <person name="Emri T."/>
            <person name="Fekete E."/>
            <person name="Flipphi M."/>
            <person name="Freyberg S."/>
            <person name="Gallo A."/>
            <person name="Gournas C."/>
            <person name="Habgood R."/>
            <person name="Hainaut M."/>
            <person name="Harispe M.L."/>
            <person name="Henrissat B."/>
            <person name="Hilden K.S."/>
            <person name="Hope R."/>
            <person name="Hossain A."/>
            <person name="Karabika E."/>
            <person name="Karaffa L."/>
            <person name="Karanyi Z."/>
            <person name="Krasevec N."/>
            <person name="Kuo A."/>
            <person name="Kusch H."/>
            <person name="LaButti K."/>
            <person name="Lagendijk E.L."/>
            <person name="Lapidus A."/>
            <person name="Levasseur A."/>
            <person name="Lindquist E."/>
            <person name="Lipzen A."/>
            <person name="Logrieco A.F."/>
            <person name="MacCabe A."/>
            <person name="Maekelae M.R."/>
            <person name="Malavazi I."/>
            <person name="Melin P."/>
            <person name="Meyer V."/>
            <person name="Mielnichuk N."/>
            <person name="Miskei M."/>
            <person name="Molnar A.P."/>
            <person name="Mule G."/>
            <person name="Ngan C.Y."/>
            <person name="Orejas M."/>
            <person name="Orosz E."/>
            <person name="Ouedraogo J.P."/>
            <person name="Overkamp K.M."/>
            <person name="Park H.-S."/>
            <person name="Perrone G."/>
            <person name="Piumi F."/>
            <person name="Punt P.J."/>
            <person name="Ram A.F."/>
            <person name="Ramon A."/>
            <person name="Rauscher S."/>
            <person name="Record E."/>
            <person name="Riano-Pachon D.M."/>
            <person name="Robert V."/>
            <person name="Roehrig J."/>
            <person name="Ruller R."/>
            <person name="Salamov A."/>
            <person name="Salih N.S."/>
            <person name="Samson R.A."/>
            <person name="Sandor E."/>
            <person name="Sanguinetti M."/>
            <person name="Schuetze T."/>
            <person name="Sepcic K."/>
            <person name="Shelest E."/>
            <person name="Sherlock G."/>
            <person name="Sophianopoulou V."/>
            <person name="Squina F.M."/>
            <person name="Sun H."/>
            <person name="Susca A."/>
            <person name="Todd R.B."/>
            <person name="Tsang A."/>
            <person name="Unkles S.E."/>
            <person name="van de Wiele N."/>
            <person name="van Rossen-Uffink D."/>
            <person name="Oliveira J.V."/>
            <person name="Vesth T.C."/>
            <person name="Visser J."/>
            <person name="Yu J.-H."/>
            <person name="Zhou M."/>
            <person name="Andersen M.R."/>
            <person name="Archer D.B."/>
            <person name="Baker S.E."/>
            <person name="Benoit I."/>
            <person name="Brakhage A.A."/>
            <person name="Braus G.H."/>
            <person name="Fischer R."/>
            <person name="Frisvad J.C."/>
            <person name="Goldman G.H."/>
            <person name="Houbraken J."/>
            <person name="Oakley B."/>
            <person name="Pocsi I."/>
            <person name="Scazzocchio C."/>
            <person name="Seiboth B."/>
            <person name="vanKuyk P.A."/>
            <person name="Wortman J."/>
            <person name="Dyer P.S."/>
            <person name="Grigoriev I.V."/>
        </authorList>
    </citation>
    <scope>NUCLEOTIDE SEQUENCE [LARGE SCALE GENOMIC DNA]</scope>
    <source>
        <strain evidence="9">DTO 134E9</strain>
    </source>
</reference>
<protein>
    <recommendedName>
        <fullName evidence="10">Mid2 domain-containing protein</fullName>
    </recommendedName>
</protein>
<feature type="transmembrane region" description="Helical" evidence="6">
    <location>
        <begin position="150"/>
        <end position="173"/>
    </location>
</feature>
<dbReference type="RefSeq" id="XP_040686444.1">
    <property type="nucleotide sequence ID" value="XM_040831195.1"/>
</dbReference>
<name>A0A1L9RD28_ASPWE</name>
<evidence type="ECO:0000256" key="7">
    <source>
        <dbReference type="SAM" id="SignalP"/>
    </source>
</evidence>
<accession>A0A1L9RD28</accession>
<keyword evidence="2 6" id="KW-0812">Transmembrane</keyword>
<evidence type="ECO:0000256" key="1">
    <source>
        <dbReference type="ARBA" id="ARBA00004167"/>
    </source>
</evidence>
<evidence type="ECO:0000313" key="8">
    <source>
        <dbReference type="EMBL" id="OJJ32767.1"/>
    </source>
</evidence>
<keyword evidence="7" id="KW-0732">Signal</keyword>
<comment type="subcellular location">
    <subcellularLocation>
        <location evidence="1">Membrane</location>
        <topology evidence="1">Single-pass membrane protein</topology>
    </subcellularLocation>
</comment>
<evidence type="ECO:0000256" key="5">
    <source>
        <dbReference type="SAM" id="MobiDB-lite"/>
    </source>
</evidence>
<evidence type="ECO:0000256" key="2">
    <source>
        <dbReference type="ARBA" id="ARBA00022692"/>
    </source>
</evidence>
<dbReference type="GO" id="GO:0016020">
    <property type="term" value="C:membrane"/>
    <property type="evidence" value="ECO:0007669"/>
    <property type="project" value="UniProtKB-SubCell"/>
</dbReference>
<dbReference type="GeneID" id="63747043"/>
<dbReference type="Proteomes" id="UP000184383">
    <property type="component" value="Unassembled WGS sequence"/>
</dbReference>
<sequence length="249" mass="27106">MTWKSFPLFHHDYCLTSTTFILLFLLHLIATVSADSTLLTFTDDSCQHSYRSIDGPDGHTEGLCSELRSNGNMSSFQVTKLNTGCAVTIYASDTITDEPCSATVVEVAERYKCYNSSWVYYSIDGCTGSGDDSDSSSGSSGSNHIDVGKIVGGVVGGVAGVAVICGLMLWFFLSRRRQKAPVQSPVQPLEYQTQGQNHGQAQSWRQPPIVELANIPQAVKDNKLTQHHELHGSSVVELQDSQADTQHRG</sequence>
<dbReference type="VEuPathDB" id="FungiDB:ASPWEDRAFT_174212"/>
<dbReference type="EMBL" id="KV878214">
    <property type="protein sequence ID" value="OJJ32767.1"/>
    <property type="molecule type" value="Genomic_DNA"/>
</dbReference>
<feature type="signal peptide" evidence="7">
    <location>
        <begin position="1"/>
        <end position="34"/>
    </location>
</feature>
<evidence type="ECO:0000313" key="9">
    <source>
        <dbReference type="Proteomes" id="UP000184383"/>
    </source>
</evidence>
<organism evidence="8 9">
    <name type="scientific">Aspergillus wentii DTO 134E9</name>
    <dbReference type="NCBI Taxonomy" id="1073089"/>
    <lineage>
        <taxon>Eukaryota</taxon>
        <taxon>Fungi</taxon>
        <taxon>Dikarya</taxon>
        <taxon>Ascomycota</taxon>
        <taxon>Pezizomycotina</taxon>
        <taxon>Eurotiomycetes</taxon>
        <taxon>Eurotiomycetidae</taxon>
        <taxon>Eurotiales</taxon>
        <taxon>Aspergillaceae</taxon>
        <taxon>Aspergillus</taxon>
        <taxon>Aspergillus subgen. Cremei</taxon>
    </lineage>
</organism>
<proteinExistence type="predicted"/>
<dbReference type="InterPro" id="IPR051694">
    <property type="entry name" value="Immunoregulatory_rcpt-like"/>
</dbReference>
<evidence type="ECO:0000256" key="4">
    <source>
        <dbReference type="ARBA" id="ARBA00023136"/>
    </source>
</evidence>